<dbReference type="HOGENOM" id="CLU_2498270_0_0_1"/>
<organism evidence="2">
    <name type="scientific">Leptosphaeria maculans (strain JN3 / isolate v23.1.3 / race Av1-4-5-6-7-8)</name>
    <name type="common">Blackleg fungus</name>
    <name type="synonym">Phoma lingam</name>
    <dbReference type="NCBI Taxonomy" id="985895"/>
    <lineage>
        <taxon>Eukaryota</taxon>
        <taxon>Fungi</taxon>
        <taxon>Dikarya</taxon>
        <taxon>Ascomycota</taxon>
        <taxon>Pezizomycotina</taxon>
        <taxon>Dothideomycetes</taxon>
        <taxon>Pleosporomycetidae</taxon>
        <taxon>Pleosporales</taxon>
        <taxon>Pleosporineae</taxon>
        <taxon>Leptosphaeriaceae</taxon>
        <taxon>Plenodomus</taxon>
        <taxon>Plenodomus lingam/Leptosphaeria maculans species complex</taxon>
    </lineage>
</organism>
<proteinExistence type="predicted"/>
<gene>
    <name evidence="1" type="ORF">LEMA_uP073970.1</name>
</gene>
<dbReference type="Proteomes" id="UP000002668">
    <property type="component" value="Genome"/>
</dbReference>
<name>E5A863_LEPMJ</name>
<protein>
    <submittedName>
        <fullName evidence="1">Predicted protein</fullName>
    </submittedName>
</protein>
<keyword evidence="2" id="KW-1185">Reference proteome</keyword>
<accession>E5A863</accession>
<dbReference type="EMBL" id="FP929137">
    <property type="protein sequence ID" value="CBX99808.1"/>
    <property type="molecule type" value="Genomic_DNA"/>
</dbReference>
<evidence type="ECO:0000313" key="1">
    <source>
        <dbReference type="EMBL" id="CBX99808.1"/>
    </source>
</evidence>
<reference evidence="2" key="1">
    <citation type="journal article" date="2011" name="Nat. Commun.">
        <title>Effector diversification within compartments of the Leptosphaeria maculans genome affected by Repeat-Induced Point mutations.</title>
        <authorList>
            <person name="Rouxel T."/>
            <person name="Grandaubert J."/>
            <person name="Hane J.K."/>
            <person name="Hoede C."/>
            <person name="van de Wouw A.P."/>
            <person name="Couloux A."/>
            <person name="Dominguez V."/>
            <person name="Anthouard V."/>
            <person name="Bally P."/>
            <person name="Bourras S."/>
            <person name="Cozijnsen A.J."/>
            <person name="Ciuffetti L.M."/>
            <person name="Degrave A."/>
            <person name="Dilmaghani A."/>
            <person name="Duret L."/>
            <person name="Fudal I."/>
            <person name="Goodwin S.B."/>
            <person name="Gout L."/>
            <person name="Glaser N."/>
            <person name="Linglin J."/>
            <person name="Kema G.H.J."/>
            <person name="Lapalu N."/>
            <person name="Lawrence C.B."/>
            <person name="May K."/>
            <person name="Meyer M."/>
            <person name="Ollivier B."/>
            <person name="Poulain J."/>
            <person name="Schoch C.L."/>
            <person name="Simon A."/>
            <person name="Spatafora J.W."/>
            <person name="Stachowiak A."/>
            <person name="Turgeon B.G."/>
            <person name="Tyler B.M."/>
            <person name="Vincent D."/>
            <person name="Weissenbach J."/>
            <person name="Amselem J."/>
            <person name="Quesneville H."/>
            <person name="Oliver R.P."/>
            <person name="Wincker P."/>
            <person name="Balesdent M.-H."/>
            <person name="Howlett B.J."/>
        </authorList>
    </citation>
    <scope>NUCLEOTIDE SEQUENCE [LARGE SCALE GENOMIC DNA]</scope>
    <source>
        <strain evidence="2">JN3 / isolate v23.1.3 / race Av1-4-5-6-7-8</strain>
    </source>
</reference>
<evidence type="ECO:0000313" key="2">
    <source>
        <dbReference type="Proteomes" id="UP000002668"/>
    </source>
</evidence>
<dbReference type="InParanoid" id="E5A863"/>
<dbReference type="VEuPathDB" id="FungiDB:LEMA_uP073970.1"/>
<dbReference type="AlphaFoldDB" id="E5A863"/>
<sequence>MGTSTDTTPPHWITQMMTKSTWVLHHPPIIEVYLIQLPEPSPTPAPGINTSPANSTCTSSPFKNGIHPALTLFPGAAVSRSRVLYV</sequence>